<evidence type="ECO:0000256" key="1">
    <source>
        <dbReference type="ARBA" id="ARBA00010490"/>
    </source>
</evidence>
<dbReference type="Gene3D" id="1.10.8.140">
    <property type="entry name" value="PDCD5-like"/>
    <property type="match status" value="1"/>
</dbReference>
<dbReference type="InterPro" id="IPR022889">
    <property type="entry name" value="DNA_bind_arc"/>
</dbReference>
<dbReference type="PIRSF" id="PIRSF015730">
    <property type="entry name" value="TFAR19"/>
    <property type="match status" value="1"/>
</dbReference>
<dbReference type="NCBIfam" id="NF003268">
    <property type="entry name" value="PRK04239.1"/>
    <property type="match status" value="1"/>
</dbReference>
<dbReference type="RefSeq" id="WP_162318158.1">
    <property type="nucleotide sequence ID" value="NZ_JAHQXF010000002.1"/>
</dbReference>
<evidence type="ECO:0000313" key="6">
    <source>
        <dbReference type="Proteomes" id="UP000766550"/>
    </source>
</evidence>
<dbReference type="Pfam" id="PF01984">
    <property type="entry name" value="dsDNA_bind"/>
    <property type="match status" value="1"/>
</dbReference>
<name>A0A8J7YBC6_9EURY</name>
<dbReference type="GO" id="GO:0003677">
    <property type="term" value="F:DNA binding"/>
    <property type="evidence" value="ECO:0007669"/>
    <property type="project" value="UniProtKB-UniRule"/>
</dbReference>
<organism evidence="5 6">
    <name type="scientific">Haloarcula limicola</name>
    <dbReference type="NCBI Taxonomy" id="1429915"/>
    <lineage>
        <taxon>Archaea</taxon>
        <taxon>Methanobacteriati</taxon>
        <taxon>Methanobacteriota</taxon>
        <taxon>Stenosarchaea group</taxon>
        <taxon>Halobacteria</taxon>
        <taxon>Halobacteriales</taxon>
        <taxon>Haloarculaceae</taxon>
        <taxon>Haloarcula</taxon>
    </lineage>
</organism>
<feature type="compositionally biased region" description="Acidic residues" evidence="4">
    <location>
        <begin position="1"/>
        <end position="11"/>
    </location>
</feature>
<dbReference type="SUPFAM" id="SSF46950">
    <property type="entry name" value="Double-stranded DNA-binding domain"/>
    <property type="match status" value="1"/>
</dbReference>
<dbReference type="AlphaFoldDB" id="A0A8J7YBC6"/>
<dbReference type="GO" id="GO:0005829">
    <property type="term" value="C:cytosol"/>
    <property type="evidence" value="ECO:0007669"/>
    <property type="project" value="TreeGrafter"/>
</dbReference>
<evidence type="ECO:0000313" key="5">
    <source>
        <dbReference type="EMBL" id="MBV0925323.1"/>
    </source>
</evidence>
<accession>A0A8J7YBC6</accession>
<sequence length="115" mass="13018">MSGDPSEEDLEELRKEKMEQLKEQQEGGDAEAQQAAQEQAEAQKKAVLRQHLTDGARKRLNTVKMSKPDIGDQIEQQVVALARSGRVQGQIDEEQMKELLSELTPDSKSFDIKRR</sequence>
<feature type="compositionally biased region" description="Basic and acidic residues" evidence="4">
    <location>
        <begin position="12"/>
        <end position="25"/>
    </location>
</feature>
<dbReference type="Proteomes" id="UP000766550">
    <property type="component" value="Unassembled WGS sequence"/>
</dbReference>
<gene>
    <name evidence="5" type="ORF">KTS45_14045</name>
</gene>
<dbReference type="HAMAP" id="MF_00026">
    <property type="entry name" value="dsDNA_bind"/>
    <property type="match status" value="1"/>
</dbReference>
<keyword evidence="6" id="KW-1185">Reference proteome</keyword>
<dbReference type="InterPro" id="IPR036883">
    <property type="entry name" value="PDCD5-like_sf"/>
</dbReference>
<keyword evidence="2 3" id="KW-0238">DNA-binding</keyword>
<comment type="similarity">
    <text evidence="1 3">Belongs to the PDCD5 family.</text>
</comment>
<dbReference type="InterPro" id="IPR002836">
    <property type="entry name" value="PDCD5-like"/>
</dbReference>
<proteinExistence type="inferred from homology"/>
<feature type="compositionally biased region" description="Low complexity" evidence="4">
    <location>
        <begin position="30"/>
        <end position="40"/>
    </location>
</feature>
<dbReference type="PANTHER" id="PTHR10840:SF0">
    <property type="entry name" value="PROGRAMMED CELL DEATH PROTEIN 5"/>
    <property type="match status" value="1"/>
</dbReference>
<evidence type="ECO:0000256" key="4">
    <source>
        <dbReference type="SAM" id="MobiDB-lite"/>
    </source>
</evidence>
<feature type="region of interest" description="Disordered" evidence="4">
    <location>
        <begin position="1"/>
        <end position="44"/>
    </location>
</feature>
<evidence type="ECO:0000256" key="2">
    <source>
        <dbReference type="ARBA" id="ARBA00023125"/>
    </source>
</evidence>
<evidence type="ECO:0000256" key="3">
    <source>
        <dbReference type="HAMAP-Rule" id="MF_00026"/>
    </source>
</evidence>
<reference evidence="5 6" key="1">
    <citation type="submission" date="2021-06" db="EMBL/GenBank/DDBJ databases">
        <title>New haloarchaea isolates fom saline soil.</title>
        <authorList>
            <person name="Duran-Viseras A."/>
            <person name="Sanchez-Porro C.S."/>
            <person name="Ventosa A."/>
        </authorList>
    </citation>
    <scope>NUCLEOTIDE SEQUENCE [LARGE SCALE GENOMIC DNA]</scope>
    <source>
        <strain evidence="5 6">JCM 183640</strain>
    </source>
</reference>
<dbReference type="EMBL" id="JAHQXF010000002">
    <property type="protein sequence ID" value="MBV0925323.1"/>
    <property type="molecule type" value="Genomic_DNA"/>
</dbReference>
<dbReference type="PANTHER" id="PTHR10840">
    <property type="entry name" value="PROGRAMMED CELL DEATH PROTEIN 5"/>
    <property type="match status" value="1"/>
</dbReference>
<comment type="caution">
    <text evidence="5">The sequence shown here is derived from an EMBL/GenBank/DDBJ whole genome shotgun (WGS) entry which is preliminary data.</text>
</comment>
<dbReference type="OrthoDB" id="7912at2157"/>
<protein>
    <recommendedName>
        <fullName evidence="3">DNA-binding protein KTS45_14045</fullName>
    </recommendedName>
</protein>